<dbReference type="SUPFAM" id="SSF51735">
    <property type="entry name" value="NAD(P)-binding Rossmann-fold domains"/>
    <property type="match status" value="1"/>
</dbReference>
<dbReference type="InterPro" id="IPR020843">
    <property type="entry name" value="ER"/>
</dbReference>
<organism evidence="3 4">
    <name type="scientific">Actinorhabdospora filicis</name>
    <dbReference type="NCBI Taxonomy" id="1785913"/>
    <lineage>
        <taxon>Bacteria</taxon>
        <taxon>Bacillati</taxon>
        <taxon>Actinomycetota</taxon>
        <taxon>Actinomycetes</taxon>
        <taxon>Micromonosporales</taxon>
        <taxon>Micromonosporaceae</taxon>
        <taxon>Actinorhabdospora</taxon>
    </lineage>
</organism>
<dbReference type="SUPFAM" id="SSF50129">
    <property type="entry name" value="GroES-like"/>
    <property type="match status" value="1"/>
</dbReference>
<evidence type="ECO:0000256" key="1">
    <source>
        <dbReference type="ARBA" id="ARBA00023002"/>
    </source>
</evidence>
<dbReference type="InterPro" id="IPR011032">
    <property type="entry name" value="GroES-like_sf"/>
</dbReference>
<evidence type="ECO:0000313" key="4">
    <source>
        <dbReference type="Proteomes" id="UP001165079"/>
    </source>
</evidence>
<dbReference type="Gene3D" id="3.90.180.10">
    <property type="entry name" value="Medium-chain alcohol dehydrogenases, catalytic domain"/>
    <property type="match status" value="1"/>
</dbReference>
<dbReference type="Pfam" id="PF08240">
    <property type="entry name" value="ADH_N"/>
    <property type="match status" value="1"/>
</dbReference>
<dbReference type="InterPro" id="IPR002364">
    <property type="entry name" value="Quin_OxRdtase/zeta-crystal_CS"/>
</dbReference>
<dbReference type="InterPro" id="IPR050700">
    <property type="entry name" value="YIM1/Zinc_Alcohol_DH_Fams"/>
</dbReference>
<dbReference type="PROSITE" id="PS01162">
    <property type="entry name" value="QOR_ZETA_CRYSTAL"/>
    <property type="match status" value="1"/>
</dbReference>
<dbReference type="InterPro" id="IPR013154">
    <property type="entry name" value="ADH-like_N"/>
</dbReference>
<dbReference type="GO" id="GO:0016491">
    <property type="term" value="F:oxidoreductase activity"/>
    <property type="evidence" value="ECO:0007669"/>
    <property type="project" value="UniProtKB-KW"/>
</dbReference>
<dbReference type="InterPro" id="IPR036291">
    <property type="entry name" value="NAD(P)-bd_dom_sf"/>
</dbReference>
<proteinExistence type="predicted"/>
<reference evidence="3" key="1">
    <citation type="submission" date="2023-03" db="EMBL/GenBank/DDBJ databases">
        <title>Actinorhabdospora filicis NBRC 111898.</title>
        <authorList>
            <person name="Ichikawa N."/>
            <person name="Sato H."/>
            <person name="Tonouchi N."/>
        </authorList>
    </citation>
    <scope>NUCLEOTIDE SEQUENCE</scope>
    <source>
        <strain evidence="3">NBRC 111898</strain>
    </source>
</reference>
<dbReference type="SMART" id="SM00829">
    <property type="entry name" value="PKS_ER"/>
    <property type="match status" value="1"/>
</dbReference>
<accession>A0A9W6SNN9</accession>
<protein>
    <submittedName>
        <fullName evidence="3">NADPH:quinone reductase</fullName>
    </submittedName>
</protein>
<evidence type="ECO:0000313" key="3">
    <source>
        <dbReference type="EMBL" id="GLZ79291.1"/>
    </source>
</evidence>
<dbReference type="Proteomes" id="UP001165079">
    <property type="component" value="Unassembled WGS sequence"/>
</dbReference>
<comment type="caution">
    <text evidence="3">The sequence shown here is derived from an EMBL/GenBank/DDBJ whole genome shotgun (WGS) entry which is preliminary data.</text>
</comment>
<keyword evidence="4" id="KW-1185">Reference proteome</keyword>
<dbReference type="Pfam" id="PF13602">
    <property type="entry name" value="ADH_zinc_N_2"/>
    <property type="match status" value="1"/>
</dbReference>
<dbReference type="PANTHER" id="PTHR11695">
    <property type="entry name" value="ALCOHOL DEHYDROGENASE RELATED"/>
    <property type="match status" value="1"/>
</dbReference>
<dbReference type="CDD" id="cd05289">
    <property type="entry name" value="MDR_like_2"/>
    <property type="match status" value="1"/>
</dbReference>
<sequence>MDAATLTTVERERPVPGPGEVLVRVHAAGVNPTDLRLDGEDGPDVPGFDVAGVVAATGVGVTLLEPGEAVFGMIRFPAPGRAYAQYATAPARHLTRQPPGLGHVRAAALPLAGLTAWQALHDTAGVRPGQRVLVHAAAGGVGHLAVQIAKALGAHVTGTASPGKHAFLLGLGADEAVDYAGEPPGGFDVVLDGVRGPDPARSLPLMRDGGVLVSITTPLTGELAERAAARGIRAVTMLVEPDHTGMTVLAGLAEGGMLRPELDAVLPLERAAEAHERIASGRTRGKIVLTVP</sequence>
<dbReference type="PANTHER" id="PTHR11695:SF294">
    <property type="entry name" value="RETICULON-4-INTERACTING PROTEIN 1, MITOCHONDRIAL"/>
    <property type="match status" value="1"/>
</dbReference>
<dbReference type="AlphaFoldDB" id="A0A9W6SNN9"/>
<gene>
    <name evidence="3" type="ORF">Afil01_40980</name>
</gene>
<evidence type="ECO:0000259" key="2">
    <source>
        <dbReference type="SMART" id="SM00829"/>
    </source>
</evidence>
<name>A0A9W6SNN9_9ACTN</name>
<feature type="domain" description="Enoyl reductase (ER)" evidence="2">
    <location>
        <begin position="3"/>
        <end position="289"/>
    </location>
</feature>
<dbReference type="Gene3D" id="3.40.50.720">
    <property type="entry name" value="NAD(P)-binding Rossmann-like Domain"/>
    <property type="match status" value="1"/>
</dbReference>
<dbReference type="GO" id="GO:0008270">
    <property type="term" value="F:zinc ion binding"/>
    <property type="evidence" value="ECO:0007669"/>
    <property type="project" value="InterPro"/>
</dbReference>
<dbReference type="EMBL" id="BSTX01000002">
    <property type="protein sequence ID" value="GLZ79291.1"/>
    <property type="molecule type" value="Genomic_DNA"/>
</dbReference>
<keyword evidence="1" id="KW-0560">Oxidoreductase</keyword>